<dbReference type="OrthoDB" id="9950467at2"/>
<keyword evidence="2" id="KW-1185">Reference proteome</keyword>
<dbReference type="AlphaFoldDB" id="A0A660L2H4"/>
<reference evidence="1 2" key="1">
    <citation type="submission" date="2018-10" db="EMBL/GenBank/DDBJ databases">
        <title>Genomic Encyclopedia of Archaeal and Bacterial Type Strains, Phase II (KMG-II): from individual species to whole genera.</title>
        <authorList>
            <person name="Goeker M."/>
        </authorList>
    </citation>
    <scope>NUCLEOTIDE SEQUENCE [LARGE SCALE GENOMIC DNA]</scope>
    <source>
        <strain evidence="1 2">DSM 14954</strain>
    </source>
</reference>
<dbReference type="EMBL" id="RBIL01000002">
    <property type="protein sequence ID" value="RKQ87414.1"/>
    <property type="molecule type" value="Genomic_DNA"/>
</dbReference>
<comment type="caution">
    <text evidence="1">The sequence shown here is derived from an EMBL/GenBank/DDBJ whole genome shotgun (WGS) entry which is preliminary data.</text>
</comment>
<proteinExistence type="predicted"/>
<organism evidence="1 2">
    <name type="scientific">Solirubrobacter pauli</name>
    <dbReference type="NCBI Taxonomy" id="166793"/>
    <lineage>
        <taxon>Bacteria</taxon>
        <taxon>Bacillati</taxon>
        <taxon>Actinomycetota</taxon>
        <taxon>Thermoleophilia</taxon>
        <taxon>Solirubrobacterales</taxon>
        <taxon>Solirubrobacteraceae</taxon>
        <taxon>Solirubrobacter</taxon>
    </lineage>
</organism>
<evidence type="ECO:0000313" key="2">
    <source>
        <dbReference type="Proteomes" id="UP000278962"/>
    </source>
</evidence>
<evidence type="ECO:0000313" key="1">
    <source>
        <dbReference type="EMBL" id="RKQ87414.1"/>
    </source>
</evidence>
<accession>A0A660L2H4</accession>
<dbReference type="RefSeq" id="WP_121255950.1">
    <property type="nucleotide sequence ID" value="NZ_RBIL01000002.1"/>
</dbReference>
<name>A0A660L2H4_9ACTN</name>
<sequence>MNPFKVIDAFAAELDRAGIPFERGTFEGSATLSGHSADHERLLEAFCAVAGAPVDREIEVEGEPWVLPDHQDADLLLHESGVEAVYGQGDTEVFVVSFRRQFSFEDPDEEYLGMHLFGLDLQTGGVPAGRVPQAQRWGYGGPPRADTSDEEHAEIAAWAGHVEPWAAAVRASNSWKALDAVPVVRFSALQSDI</sequence>
<gene>
    <name evidence="1" type="ORF">C8N24_5435</name>
</gene>
<dbReference type="Proteomes" id="UP000278962">
    <property type="component" value="Unassembled WGS sequence"/>
</dbReference>
<protein>
    <submittedName>
        <fullName evidence="1">Uncharacterized protein</fullName>
    </submittedName>
</protein>